<accession>A0A022QN83</accession>
<evidence type="ECO:0000313" key="2">
    <source>
        <dbReference type="Proteomes" id="UP000030748"/>
    </source>
</evidence>
<proteinExistence type="predicted"/>
<sequence length="146" mass="15932">MWGRSDRSNELIAPINAPIAPNSGGSWAKRPLFTASAGSMGLRLLYMQTASKELRREHDVRRAMWGRSDRSNELIAPINAPIAPNSGGSWAKRPLFTASAGSMGLRLIYMQTASERASRAYADLLVTHPESKVIDALSRCGARFST</sequence>
<reference evidence="1 2" key="1">
    <citation type="journal article" date="2013" name="Proc. Natl. Acad. Sci. U.S.A.">
        <title>Fine-scale variation in meiotic recombination in Mimulus inferred from population shotgun sequencing.</title>
        <authorList>
            <person name="Hellsten U."/>
            <person name="Wright K.M."/>
            <person name="Jenkins J."/>
            <person name="Shu S."/>
            <person name="Yuan Y."/>
            <person name="Wessler S.R."/>
            <person name="Schmutz J."/>
            <person name="Willis J.H."/>
            <person name="Rokhsar D.S."/>
        </authorList>
    </citation>
    <scope>NUCLEOTIDE SEQUENCE [LARGE SCALE GENOMIC DNA]</scope>
    <source>
        <strain evidence="2">cv. DUN x IM62</strain>
    </source>
</reference>
<keyword evidence="2" id="KW-1185">Reference proteome</keyword>
<gene>
    <name evidence="1" type="ORF">MIMGU_mgv11b017977mg</name>
</gene>
<dbReference type="AlphaFoldDB" id="A0A022QN83"/>
<protein>
    <submittedName>
        <fullName evidence="1">Uncharacterized protein</fullName>
    </submittedName>
</protein>
<name>A0A022QN83_ERYGU</name>
<dbReference type="Proteomes" id="UP000030748">
    <property type="component" value="Unassembled WGS sequence"/>
</dbReference>
<organism evidence="1 2">
    <name type="scientific">Erythranthe guttata</name>
    <name type="common">Yellow monkey flower</name>
    <name type="synonym">Mimulus guttatus</name>
    <dbReference type="NCBI Taxonomy" id="4155"/>
    <lineage>
        <taxon>Eukaryota</taxon>
        <taxon>Viridiplantae</taxon>
        <taxon>Streptophyta</taxon>
        <taxon>Embryophyta</taxon>
        <taxon>Tracheophyta</taxon>
        <taxon>Spermatophyta</taxon>
        <taxon>Magnoliopsida</taxon>
        <taxon>eudicotyledons</taxon>
        <taxon>Gunneridae</taxon>
        <taxon>Pentapetalae</taxon>
        <taxon>asterids</taxon>
        <taxon>lamiids</taxon>
        <taxon>Lamiales</taxon>
        <taxon>Phrymaceae</taxon>
        <taxon>Erythranthe</taxon>
    </lineage>
</organism>
<evidence type="ECO:0000313" key="1">
    <source>
        <dbReference type="EMBL" id="EYU29044.1"/>
    </source>
</evidence>
<dbReference type="EMBL" id="KI631271">
    <property type="protein sequence ID" value="EYU29044.1"/>
    <property type="molecule type" value="Genomic_DNA"/>
</dbReference>